<evidence type="ECO:0000256" key="9">
    <source>
        <dbReference type="RuleBase" id="RU361174"/>
    </source>
</evidence>
<accession>A0A1H9HAD2</accession>
<dbReference type="Gene3D" id="3.20.20.80">
    <property type="entry name" value="Glycosidases"/>
    <property type="match status" value="1"/>
</dbReference>
<evidence type="ECO:0000256" key="8">
    <source>
        <dbReference type="ARBA" id="ARBA00023326"/>
    </source>
</evidence>
<evidence type="ECO:0000256" key="1">
    <source>
        <dbReference type="ARBA" id="ARBA00000681"/>
    </source>
</evidence>
<dbReference type="GO" id="GO:0031176">
    <property type="term" value="F:endo-1,4-beta-xylanase activity"/>
    <property type="evidence" value="ECO:0007669"/>
    <property type="project" value="UniProtKB-EC"/>
</dbReference>
<protein>
    <recommendedName>
        <fullName evidence="9">Beta-xylanase</fullName>
        <ecNumber evidence="9">3.2.1.8</ecNumber>
    </recommendedName>
</protein>
<dbReference type="EMBL" id="FOFU01000006">
    <property type="protein sequence ID" value="SEQ59290.1"/>
    <property type="molecule type" value="Genomic_DNA"/>
</dbReference>
<evidence type="ECO:0000256" key="6">
    <source>
        <dbReference type="ARBA" id="ARBA00023277"/>
    </source>
</evidence>
<evidence type="ECO:0000259" key="10">
    <source>
        <dbReference type="PROSITE" id="PS51760"/>
    </source>
</evidence>
<dbReference type="GO" id="GO:0045493">
    <property type="term" value="P:xylan catabolic process"/>
    <property type="evidence" value="ECO:0007669"/>
    <property type="project" value="UniProtKB-KW"/>
</dbReference>
<dbReference type="PROSITE" id="PS51760">
    <property type="entry name" value="GH10_2"/>
    <property type="match status" value="1"/>
</dbReference>
<dbReference type="PRINTS" id="PR00134">
    <property type="entry name" value="GLHYDRLASE10"/>
</dbReference>
<dbReference type="Proteomes" id="UP000182360">
    <property type="component" value="Unassembled WGS sequence"/>
</dbReference>
<dbReference type="InterPro" id="IPR001000">
    <property type="entry name" value="GH10_dom"/>
</dbReference>
<name>A0A1H9HAD2_9SPIR</name>
<evidence type="ECO:0000256" key="4">
    <source>
        <dbReference type="ARBA" id="ARBA00022729"/>
    </source>
</evidence>
<dbReference type="SMART" id="SM00633">
    <property type="entry name" value="Glyco_10"/>
    <property type="match status" value="1"/>
</dbReference>
<evidence type="ECO:0000313" key="12">
    <source>
        <dbReference type="Proteomes" id="UP000182360"/>
    </source>
</evidence>
<dbReference type="SUPFAM" id="SSF51445">
    <property type="entry name" value="(Trans)glycosidases"/>
    <property type="match status" value="1"/>
</dbReference>
<dbReference type="Pfam" id="PF00331">
    <property type="entry name" value="Glyco_hydro_10"/>
    <property type="match status" value="1"/>
</dbReference>
<keyword evidence="6 9" id="KW-0119">Carbohydrate metabolism</keyword>
<dbReference type="InterPro" id="IPR017853">
    <property type="entry name" value="GH"/>
</dbReference>
<keyword evidence="5 9" id="KW-0378">Hydrolase</keyword>
<keyword evidence="4" id="KW-0732">Signal</keyword>
<evidence type="ECO:0000313" key="11">
    <source>
        <dbReference type="EMBL" id="SEQ59290.1"/>
    </source>
</evidence>
<evidence type="ECO:0000256" key="7">
    <source>
        <dbReference type="ARBA" id="ARBA00023295"/>
    </source>
</evidence>
<keyword evidence="8 9" id="KW-0624">Polysaccharide degradation</keyword>
<dbReference type="OrthoDB" id="9809277at2"/>
<dbReference type="EC" id="3.2.1.8" evidence="9"/>
<dbReference type="RefSeq" id="WP_143064219.1">
    <property type="nucleotide sequence ID" value="NZ_FOFU01000006.1"/>
</dbReference>
<reference evidence="11 12" key="1">
    <citation type="submission" date="2016-10" db="EMBL/GenBank/DDBJ databases">
        <authorList>
            <person name="de Groot N.N."/>
        </authorList>
    </citation>
    <scope>NUCLEOTIDE SEQUENCE [LARGE SCALE GENOMIC DNA]</scope>
    <source>
        <strain evidence="11 12">B25</strain>
    </source>
</reference>
<organism evidence="11 12">
    <name type="scientific">Treponema bryantii</name>
    <dbReference type="NCBI Taxonomy" id="163"/>
    <lineage>
        <taxon>Bacteria</taxon>
        <taxon>Pseudomonadati</taxon>
        <taxon>Spirochaetota</taxon>
        <taxon>Spirochaetia</taxon>
        <taxon>Spirochaetales</taxon>
        <taxon>Treponemataceae</taxon>
        <taxon>Treponema</taxon>
    </lineage>
</organism>
<evidence type="ECO:0000256" key="3">
    <source>
        <dbReference type="ARBA" id="ARBA00022651"/>
    </source>
</evidence>
<dbReference type="AlphaFoldDB" id="A0A1H9HAD2"/>
<dbReference type="PANTHER" id="PTHR31490:SF88">
    <property type="entry name" value="BETA-XYLANASE"/>
    <property type="match status" value="1"/>
</dbReference>
<dbReference type="STRING" id="163.SAMN04487775_101141"/>
<keyword evidence="7 9" id="KW-0326">Glycosidase</keyword>
<gene>
    <name evidence="11" type="ORF">SAMN04487977_106112</name>
</gene>
<proteinExistence type="inferred from homology"/>
<dbReference type="PANTHER" id="PTHR31490">
    <property type="entry name" value="GLYCOSYL HYDROLASE"/>
    <property type="match status" value="1"/>
</dbReference>
<sequence length="425" mass="48090">MFHRKDSAKFRVLDSNGKPVANTKVHINQINHEFLFGCGAFESLPYTHGQAVHNGTGAPLPTGPDGKQYTEEELIKEHDRLEDRMNKWLGLFNYGTLPFYWGGYEPEEGSPHTDQLMAAAKFLKSKGVTVKGHPLCWHTGCVPWLMEYDNETILKKQLERIHRDVGNFKGVIDMWDVINEVVIMPVYDKYDNAITRICKEYGRVGLVKKVFDAAQETNPDGIFLINDFNLSEKYEQLITDCLDAGAPIKTIGLQSHQHQGVWSLEKTEEILSRFEHFGLPIHFTENTIVAGPLVAPEITDLQDAHYNDDDSTPELEQKQAENLEKMYRNLFENHPLVTAITNWDFGDGAWLNAPSGVIRKDGSLKPSYNALHHLIKEEWHTELDAETDANGFITIEGYKGKYELSSNAGKKATFELSKGGDIQLI</sequence>
<dbReference type="InterPro" id="IPR044846">
    <property type="entry name" value="GH10"/>
</dbReference>
<keyword evidence="12" id="KW-1185">Reference proteome</keyword>
<comment type="similarity">
    <text evidence="2 9">Belongs to the glycosyl hydrolase 10 (cellulase F) family.</text>
</comment>
<evidence type="ECO:0000256" key="2">
    <source>
        <dbReference type="ARBA" id="ARBA00007495"/>
    </source>
</evidence>
<evidence type="ECO:0000256" key="5">
    <source>
        <dbReference type="ARBA" id="ARBA00022801"/>
    </source>
</evidence>
<feature type="domain" description="GH10" evidence="10">
    <location>
        <begin position="60"/>
        <end position="374"/>
    </location>
</feature>
<keyword evidence="3 11" id="KW-0858">Xylan degradation</keyword>
<comment type="catalytic activity">
    <reaction evidence="1 9">
        <text>Endohydrolysis of (1-&gt;4)-beta-D-xylosidic linkages in xylans.</text>
        <dbReference type="EC" id="3.2.1.8"/>
    </reaction>
</comment>